<gene>
    <name evidence="3" type="ordered locus">Hoch_2577</name>
</gene>
<dbReference type="KEGG" id="hoh:Hoch_2577"/>
<dbReference type="EMBL" id="CP001804">
    <property type="protein sequence ID" value="ACY15111.1"/>
    <property type="molecule type" value="Genomic_DNA"/>
</dbReference>
<sequence>MIERISHPIRVSFALALLSLATTACGGDDDGGPSTPDARSVDEGQVLVDADIAADATWTADKTYVLAAKIYVVEGAALTIEPGTQVIGDPGAALIVTRGSSINAEGTADAPIVFTSARPEGSRTTGDWAGLVLMGAATLNREATESNLEGLDEEDPRSAFGGDDDAGNCGTLRYVRVEFAGDELKVGEELNGLTIAGCGAGTTIDYVQVHRGKDDGIEFFGGTASMKHVVISGASDDSLDWDLGYRGNIQFLIVNQLDGIGDNAFESDNNGDALDAEPRSAPTIYNATLVGSPDSRGMRLREGTWGVMRNFIVMNFGVTAVDVNDAETAAGTGDGSLTIENSIFFNIGSDGESYFEDESGAADDDGNFDEAAFFSDAARNNLFGVDPELASPSDSAAPSFVPAGSSAAAGAGVAAQGAFFDATDYIGAIEPGGTDWTAGWTSFPAN</sequence>
<feature type="region of interest" description="Disordered" evidence="1">
    <location>
        <begin position="144"/>
        <end position="163"/>
    </location>
</feature>
<evidence type="ECO:0000313" key="3">
    <source>
        <dbReference type="EMBL" id="ACY15111.1"/>
    </source>
</evidence>
<organism evidence="3 4">
    <name type="scientific">Haliangium ochraceum (strain DSM 14365 / JCM 11303 / SMP-2)</name>
    <dbReference type="NCBI Taxonomy" id="502025"/>
    <lineage>
        <taxon>Bacteria</taxon>
        <taxon>Pseudomonadati</taxon>
        <taxon>Myxococcota</taxon>
        <taxon>Polyangia</taxon>
        <taxon>Haliangiales</taxon>
        <taxon>Kofleriaceae</taxon>
        <taxon>Haliangium</taxon>
    </lineage>
</organism>
<keyword evidence="3" id="KW-0449">Lipoprotein</keyword>
<dbReference type="PROSITE" id="PS51257">
    <property type="entry name" value="PROKAR_LIPOPROTEIN"/>
    <property type="match status" value="1"/>
</dbReference>
<dbReference type="RefSeq" id="WP_012827719.1">
    <property type="nucleotide sequence ID" value="NC_013440.1"/>
</dbReference>
<reference evidence="3 4" key="1">
    <citation type="journal article" date="2010" name="Stand. Genomic Sci.">
        <title>Complete genome sequence of Haliangium ochraceum type strain (SMP-2).</title>
        <authorList>
            <consortium name="US DOE Joint Genome Institute (JGI-PGF)"/>
            <person name="Ivanova N."/>
            <person name="Daum C."/>
            <person name="Lang E."/>
            <person name="Abt B."/>
            <person name="Kopitz M."/>
            <person name="Saunders E."/>
            <person name="Lapidus A."/>
            <person name="Lucas S."/>
            <person name="Glavina Del Rio T."/>
            <person name="Nolan M."/>
            <person name="Tice H."/>
            <person name="Copeland A."/>
            <person name="Cheng J.F."/>
            <person name="Chen F."/>
            <person name="Bruce D."/>
            <person name="Goodwin L."/>
            <person name="Pitluck S."/>
            <person name="Mavromatis K."/>
            <person name="Pati A."/>
            <person name="Mikhailova N."/>
            <person name="Chen A."/>
            <person name="Palaniappan K."/>
            <person name="Land M."/>
            <person name="Hauser L."/>
            <person name="Chang Y.J."/>
            <person name="Jeffries C.D."/>
            <person name="Detter J.C."/>
            <person name="Brettin T."/>
            <person name="Rohde M."/>
            <person name="Goker M."/>
            <person name="Bristow J."/>
            <person name="Markowitz V."/>
            <person name="Eisen J.A."/>
            <person name="Hugenholtz P."/>
            <person name="Kyrpides N.C."/>
            <person name="Klenk H.P."/>
        </authorList>
    </citation>
    <scope>NUCLEOTIDE SEQUENCE [LARGE SCALE GENOMIC DNA]</scope>
    <source>
        <strain evidence="4">DSM 14365 / CIP 107738 / JCM 11303 / AJ 13395 / SMP-2</strain>
    </source>
</reference>
<dbReference type="HOGENOM" id="CLU_034925_0_0_7"/>
<dbReference type="OrthoDB" id="237393at2"/>
<protein>
    <submittedName>
        <fullName evidence="3">Putative lipoprotein</fullName>
    </submittedName>
</protein>
<name>D0LLT3_HALO1</name>
<dbReference type="PANTHER" id="PTHR41339">
    <property type="entry name" value="LIPL48"/>
    <property type="match status" value="1"/>
</dbReference>
<dbReference type="STRING" id="502025.Hoch_2577"/>
<keyword evidence="2" id="KW-0732">Signal</keyword>
<evidence type="ECO:0000313" key="4">
    <source>
        <dbReference type="Proteomes" id="UP000001880"/>
    </source>
</evidence>
<dbReference type="InterPro" id="IPR011050">
    <property type="entry name" value="Pectin_lyase_fold/virulence"/>
</dbReference>
<evidence type="ECO:0000256" key="2">
    <source>
        <dbReference type="SAM" id="SignalP"/>
    </source>
</evidence>
<evidence type="ECO:0000256" key="1">
    <source>
        <dbReference type="SAM" id="MobiDB-lite"/>
    </source>
</evidence>
<keyword evidence="4" id="KW-1185">Reference proteome</keyword>
<accession>D0LLT3</accession>
<feature type="chain" id="PRO_5003010242" evidence="2">
    <location>
        <begin position="27"/>
        <end position="446"/>
    </location>
</feature>
<dbReference type="PANTHER" id="PTHR41339:SF1">
    <property type="entry name" value="SECRETED PROTEIN"/>
    <property type="match status" value="1"/>
</dbReference>
<dbReference type="Proteomes" id="UP000001880">
    <property type="component" value="Chromosome"/>
</dbReference>
<dbReference type="AlphaFoldDB" id="D0LLT3"/>
<proteinExistence type="predicted"/>
<dbReference type="eggNOG" id="COG3291">
    <property type="taxonomic scope" value="Bacteria"/>
</dbReference>
<feature type="signal peptide" evidence="2">
    <location>
        <begin position="1"/>
        <end position="26"/>
    </location>
</feature>
<dbReference type="SUPFAM" id="SSF51126">
    <property type="entry name" value="Pectin lyase-like"/>
    <property type="match status" value="1"/>
</dbReference>